<feature type="repeat" description="TPR" evidence="1">
    <location>
        <begin position="323"/>
        <end position="356"/>
    </location>
</feature>
<dbReference type="InterPro" id="IPR043519">
    <property type="entry name" value="NT_sf"/>
</dbReference>
<feature type="repeat" description="TPR" evidence="1">
    <location>
        <begin position="289"/>
        <end position="322"/>
    </location>
</feature>
<dbReference type="AlphaFoldDB" id="A0A7V1LQ06"/>
<proteinExistence type="predicted"/>
<evidence type="ECO:0000313" key="3">
    <source>
        <dbReference type="EMBL" id="HED11990.1"/>
    </source>
</evidence>
<dbReference type="EMBL" id="DRLD01000426">
    <property type="protein sequence ID" value="HED11990.1"/>
    <property type="molecule type" value="Genomic_DNA"/>
</dbReference>
<reference evidence="3" key="1">
    <citation type="journal article" date="2020" name="mSystems">
        <title>Genome- and Community-Level Interaction Insights into Carbon Utilization and Element Cycling Functions of Hydrothermarchaeota in Hydrothermal Sediment.</title>
        <authorList>
            <person name="Zhou Z."/>
            <person name="Liu Y."/>
            <person name="Xu W."/>
            <person name="Pan J."/>
            <person name="Luo Z.H."/>
            <person name="Li M."/>
        </authorList>
    </citation>
    <scope>NUCLEOTIDE SEQUENCE [LARGE SCALE GENOMIC DNA]</scope>
    <source>
        <strain evidence="3">HyVt-456</strain>
    </source>
</reference>
<dbReference type="SUPFAM" id="SSF48452">
    <property type="entry name" value="TPR-like"/>
    <property type="match status" value="1"/>
</dbReference>
<comment type="caution">
    <text evidence="3">The sequence shown here is derived from an EMBL/GenBank/DDBJ whole genome shotgun (WGS) entry which is preliminary data.</text>
</comment>
<dbReference type="Pfam" id="PF13371">
    <property type="entry name" value="TPR_9"/>
    <property type="match status" value="1"/>
</dbReference>
<name>A0A7V1LQ06_CALAY</name>
<evidence type="ECO:0000256" key="1">
    <source>
        <dbReference type="PROSITE-ProRule" id="PRU00339"/>
    </source>
</evidence>
<keyword evidence="1" id="KW-0802">TPR repeat</keyword>
<sequence>MTPKIPDRQKLQSEYARNISVYKELMPQVQRQISQLFEKHKIQADIRYRIKSFDSYFEKVMRLRSRRKRPQLTDLFGLRIICPFLENLDQVEDVLVSSFEVEEVEYKALKHSFREFGYDSIHMLLKVPLLKTAPSLTYSRNVLEVQLRTILQDAWAEVEHELIYKANFSLLNAPIKRKLASLNAILTLSDVIFQEIRDYQKEVQTYGVKLRGSVQKKLETDADFSLISGLEEDVFSEKAFKLSTPIQPKGSAEKLLFRALQLHSAGQMEKAIDLYTRLLRTRINEAVRSIVYNHRGMAQFVLSHYDKAQADFLKAVEFNAQNFRALNNLGLTYRFKNQWDKALAVLDRSLELNAMQHEAYYMRALTHKDLGDYSRALEDCDRALNLKPEFDSAQRLKHVIFGLYFGG</sequence>
<dbReference type="InterPro" id="IPR007685">
    <property type="entry name" value="RelA_SpoT"/>
</dbReference>
<dbReference type="PANTHER" id="PTHR41773:SF1">
    <property type="entry name" value="RELA_SPOT DOMAIN-CONTAINING PROTEIN"/>
    <property type="match status" value="1"/>
</dbReference>
<dbReference type="Pfam" id="PF04607">
    <property type="entry name" value="RelA_SpoT"/>
    <property type="match status" value="1"/>
</dbReference>
<accession>A0A7V1LQ06</accession>
<dbReference type="Gene3D" id="3.30.460.10">
    <property type="entry name" value="Beta Polymerase, domain 2"/>
    <property type="match status" value="1"/>
</dbReference>
<organism evidence="3">
    <name type="scientific">Caldithrix abyssi</name>
    <dbReference type="NCBI Taxonomy" id="187145"/>
    <lineage>
        <taxon>Bacteria</taxon>
        <taxon>Pseudomonadati</taxon>
        <taxon>Calditrichota</taxon>
        <taxon>Calditrichia</taxon>
        <taxon>Calditrichales</taxon>
        <taxon>Calditrichaceae</taxon>
        <taxon>Caldithrix</taxon>
    </lineage>
</organism>
<dbReference type="Proteomes" id="UP000886005">
    <property type="component" value="Unassembled WGS sequence"/>
</dbReference>
<dbReference type="InterPro" id="IPR011990">
    <property type="entry name" value="TPR-like_helical_dom_sf"/>
</dbReference>
<dbReference type="CDD" id="cd05399">
    <property type="entry name" value="NT_Rel-Spo_like"/>
    <property type="match status" value="1"/>
</dbReference>
<dbReference type="SMART" id="SM00954">
    <property type="entry name" value="RelA_SpoT"/>
    <property type="match status" value="1"/>
</dbReference>
<feature type="repeat" description="TPR" evidence="1">
    <location>
        <begin position="357"/>
        <end position="390"/>
    </location>
</feature>
<gene>
    <name evidence="3" type="ORF">ENJ10_14965</name>
</gene>
<dbReference type="InterPro" id="IPR019734">
    <property type="entry name" value="TPR_rpt"/>
</dbReference>
<dbReference type="PROSITE" id="PS50005">
    <property type="entry name" value="TPR"/>
    <property type="match status" value="3"/>
</dbReference>
<feature type="domain" description="RelA/SpoT" evidence="2">
    <location>
        <begin position="48"/>
        <end position="170"/>
    </location>
</feature>
<protein>
    <submittedName>
        <fullName evidence="3">Tetratricopeptide repeat protein</fullName>
    </submittedName>
</protein>
<dbReference type="SUPFAM" id="SSF81301">
    <property type="entry name" value="Nucleotidyltransferase"/>
    <property type="match status" value="1"/>
</dbReference>
<dbReference type="SMART" id="SM00028">
    <property type="entry name" value="TPR"/>
    <property type="match status" value="4"/>
</dbReference>
<dbReference type="Gene3D" id="1.10.287.860">
    <property type="entry name" value="Nucleotidyltransferase"/>
    <property type="match status" value="1"/>
</dbReference>
<evidence type="ECO:0000259" key="2">
    <source>
        <dbReference type="SMART" id="SM00954"/>
    </source>
</evidence>
<dbReference type="Gene3D" id="1.25.40.10">
    <property type="entry name" value="Tetratricopeptide repeat domain"/>
    <property type="match status" value="1"/>
</dbReference>
<dbReference type="PANTHER" id="PTHR41773">
    <property type="entry name" value="GTP PYROPHOSPHATASE-RELATED"/>
    <property type="match status" value="1"/>
</dbReference>
<dbReference type="PROSITE" id="PS50293">
    <property type="entry name" value="TPR_REGION"/>
    <property type="match status" value="1"/>
</dbReference>
<dbReference type="GO" id="GO:0015969">
    <property type="term" value="P:guanosine tetraphosphate metabolic process"/>
    <property type="evidence" value="ECO:0007669"/>
    <property type="project" value="InterPro"/>
</dbReference>